<comment type="subcellular location">
    <subcellularLocation>
        <location evidence="1">Membrane</location>
        <topology evidence="1">Multi-pass membrane protein</topology>
    </subcellularLocation>
</comment>
<name>A0A166ASI6_9AGAM</name>
<keyword evidence="2" id="KW-0813">Transport</keyword>
<proteinExistence type="predicted"/>
<feature type="transmembrane region" description="Helical" evidence="6">
    <location>
        <begin position="84"/>
        <end position="102"/>
    </location>
</feature>
<dbReference type="STRING" id="436010.A0A166ASI6"/>
<dbReference type="PANTHER" id="PTHR45649">
    <property type="entry name" value="AMINO-ACID PERMEASE BAT1"/>
    <property type="match status" value="1"/>
</dbReference>
<evidence type="ECO:0000256" key="4">
    <source>
        <dbReference type="ARBA" id="ARBA00022989"/>
    </source>
</evidence>
<evidence type="ECO:0000256" key="1">
    <source>
        <dbReference type="ARBA" id="ARBA00004141"/>
    </source>
</evidence>
<feature type="transmembrane region" description="Helical" evidence="6">
    <location>
        <begin position="173"/>
        <end position="194"/>
    </location>
</feature>
<feature type="transmembrane region" description="Helical" evidence="6">
    <location>
        <begin position="114"/>
        <end position="133"/>
    </location>
</feature>
<dbReference type="GO" id="GO:0016020">
    <property type="term" value="C:membrane"/>
    <property type="evidence" value="ECO:0007669"/>
    <property type="project" value="UniProtKB-SubCell"/>
</dbReference>
<feature type="transmembrane region" description="Helical" evidence="6">
    <location>
        <begin position="335"/>
        <end position="358"/>
    </location>
</feature>
<dbReference type="GO" id="GO:0015101">
    <property type="term" value="F:organic cation transmembrane transporter activity"/>
    <property type="evidence" value="ECO:0007669"/>
    <property type="project" value="UniProtKB-ARBA"/>
</dbReference>
<dbReference type="Proteomes" id="UP000076532">
    <property type="component" value="Unassembled WGS sequence"/>
</dbReference>
<evidence type="ECO:0000313" key="8">
    <source>
        <dbReference type="Proteomes" id="UP000076532"/>
    </source>
</evidence>
<dbReference type="EMBL" id="KV417655">
    <property type="protein sequence ID" value="KZP11914.1"/>
    <property type="molecule type" value="Genomic_DNA"/>
</dbReference>
<accession>A0A166ASI6</accession>
<dbReference type="OrthoDB" id="4476201at2759"/>
<keyword evidence="8" id="KW-1185">Reference proteome</keyword>
<feature type="transmembrane region" description="Helical" evidence="6">
    <location>
        <begin position="456"/>
        <end position="476"/>
    </location>
</feature>
<organism evidence="7 8">
    <name type="scientific">Athelia psychrophila</name>
    <dbReference type="NCBI Taxonomy" id="1759441"/>
    <lineage>
        <taxon>Eukaryota</taxon>
        <taxon>Fungi</taxon>
        <taxon>Dikarya</taxon>
        <taxon>Basidiomycota</taxon>
        <taxon>Agaricomycotina</taxon>
        <taxon>Agaricomycetes</taxon>
        <taxon>Agaricomycetidae</taxon>
        <taxon>Atheliales</taxon>
        <taxon>Atheliaceae</taxon>
        <taxon>Athelia</taxon>
    </lineage>
</organism>
<feature type="transmembrane region" description="Helical" evidence="6">
    <location>
        <begin position="488"/>
        <end position="506"/>
    </location>
</feature>
<dbReference type="Gene3D" id="1.20.1740.10">
    <property type="entry name" value="Amino acid/polyamine transporter I"/>
    <property type="match status" value="1"/>
</dbReference>
<dbReference type="PIRSF" id="PIRSF006060">
    <property type="entry name" value="AA_transporter"/>
    <property type="match status" value="1"/>
</dbReference>
<evidence type="ECO:0000256" key="5">
    <source>
        <dbReference type="ARBA" id="ARBA00023136"/>
    </source>
</evidence>
<dbReference type="PANTHER" id="PTHR45649:SF29">
    <property type="entry name" value="AMINO ACID TRANSPORTER (EUROFUNG)"/>
    <property type="match status" value="1"/>
</dbReference>
<dbReference type="FunFam" id="1.20.1740.10:FF:000046">
    <property type="entry name" value="Amino-acid permease, putative"/>
    <property type="match status" value="1"/>
</dbReference>
<keyword evidence="5 6" id="KW-0472">Membrane</keyword>
<sequence length="559" mass="60311">MDVATKKSLAEVHVNPVAHDTELGDHSLRSDDDVLTSLGYKAEFKREFGLWSTFCVSFAVLGLLPSFASTLYYGMGYAGTGGMVWGWLIAMVFIQCVAMSMAELCSAMPTSGGLYYASAVLAPPGWGPIAAWFTGWSNWISQITAAPSVNYGLCAMILASASIANPNYVPQNFHLFLLTSLVMIIHACISSMPTRWIANFNSYGTSINILALIIVLIIIPADTHNVPKFYPSSQVWGTIENGTDFPDGIAILMSFVAVIWTMSGYDAPFHLSEECSNANIASPRAIVMTSGIGGLFGWFLQLVVAYTVVDIPAVLDSDLGQPWAAYLLQVLPQKSALAVLGLTIVCGFSMGQGCMVAASRVTYAYARDDCFPMSDVWKRVNTTTQTPVNAVWLNTAIGIALLFLIFGGSVTIGAIFSVGAIAAFVAFTIPIFIRVFCVGDRFRKGPWHLGTWSRPIGAMACAFVALMLPILCLPSVTGSDLTLELMNWTVAVYGGPMFLVAVWWVVSAHKWFKGPKVNVEHAIHGDNYAADLERIGGVGDQPVEDVKDSPQASFTKPGY</sequence>
<gene>
    <name evidence="7" type="ORF">FIBSPDRAFT_837045</name>
</gene>
<reference evidence="7 8" key="1">
    <citation type="journal article" date="2016" name="Mol. Biol. Evol.">
        <title>Comparative Genomics of Early-Diverging Mushroom-Forming Fungi Provides Insights into the Origins of Lignocellulose Decay Capabilities.</title>
        <authorList>
            <person name="Nagy L.G."/>
            <person name="Riley R."/>
            <person name="Tritt A."/>
            <person name="Adam C."/>
            <person name="Daum C."/>
            <person name="Floudas D."/>
            <person name="Sun H."/>
            <person name="Yadav J.S."/>
            <person name="Pangilinan J."/>
            <person name="Larsson K.H."/>
            <person name="Matsuura K."/>
            <person name="Barry K."/>
            <person name="Labutti K."/>
            <person name="Kuo R."/>
            <person name="Ohm R.A."/>
            <person name="Bhattacharya S.S."/>
            <person name="Shirouzu T."/>
            <person name="Yoshinaga Y."/>
            <person name="Martin F.M."/>
            <person name="Grigoriev I.V."/>
            <person name="Hibbett D.S."/>
        </authorList>
    </citation>
    <scope>NUCLEOTIDE SEQUENCE [LARGE SCALE GENOMIC DNA]</scope>
    <source>
        <strain evidence="7 8">CBS 109695</strain>
    </source>
</reference>
<feature type="transmembrane region" description="Helical" evidence="6">
    <location>
        <begin position="412"/>
        <end position="436"/>
    </location>
</feature>
<dbReference type="InterPro" id="IPR002293">
    <property type="entry name" value="AA/rel_permease1"/>
</dbReference>
<dbReference type="Pfam" id="PF13520">
    <property type="entry name" value="AA_permease_2"/>
    <property type="match status" value="1"/>
</dbReference>
<protein>
    <submittedName>
        <fullName evidence="7">Amino acid permease</fullName>
    </submittedName>
</protein>
<keyword evidence="3 6" id="KW-0812">Transmembrane</keyword>
<evidence type="ECO:0000256" key="2">
    <source>
        <dbReference type="ARBA" id="ARBA00022448"/>
    </source>
</evidence>
<dbReference type="AlphaFoldDB" id="A0A166ASI6"/>
<evidence type="ECO:0000313" key="7">
    <source>
        <dbReference type="EMBL" id="KZP11914.1"/>
    </source>
</evidence>
<evidence type="ECO:0000256" key="3">
    <source>
        <dbReference type="ARBA" id="ARBA00022692"/>
    </source>
</evidence>
<keyword evidence="4 6" id="KW-1133">Transmembrane helix</keyword>
<feature type="transmembrane region" description="Helical" evidence="6">
    <location>
        <begin position="200"/>
        <end position="219"/>
    </location>
</feature>
<feature type="transmembrane region" description="Helical" evidence="6">
    <location>
        <begin position="388"/>
        <end position="406"/>
    </location>
</feature>
<evidence type="ECO:0000256" key="6">
    <source>
        <dbReference type="SAM" id="Phobius"/>
    </source>
</evidence>
<feature type="transmembrane region" description="Helical" evidence="6">
    <location>
        <begin position="48"/>
        <end position="72"/>
    </location>
</feature>
<feature type="transmembrane region" description="Helical" evidence="6">
    <location>
        <begin position="292"/>
        <end position="315"/>
    </location>
</feature>